<keyword evidence="3" id="KW-1185">Reference proteome</keyword>
<comment type="similarity">
    <text evidence="1">Belongs to the arrestin family.</text>
</comment>
<evidence type="ECO:0000313" key="3">
    <source>
        <dbReference type="Proteomes" id="UP000694891"/>
    </source>
</evidence>
<dbReference type="GeneID" id="103375848"/>
<organism evidence="3 4">
    <name type="scientific">Stegastes partitus</name>
    <name type="common">bicolor damselfish</name>
    <dbReference type="NCBI Taxonomy" id="144197"/>
    <lineage>
        <taxon>Eukaryota</taxon>
        <taxon>Metazoa</taxon>
        <taxon>Chordata</taxon>
        <taxon>Craniata</taxon>
        <taxon>Vertebrata</taxon>
        <taxon>Euteleostomi</taxon>
        <taxon>Actinopterygii</taxon>
        <taxon>Neopterygii</taxon>
        <taxon>Teleostei</taxon>
        <taxon>Neoteleostei</taxon>
        <taxon>Acanthomorphata</taxon>
        <taxon>Ovalentaria</taxon>
        <taxon>Pomacentridae</taxon>
        <taxon>Stegastes</taxon>
    </lineage>
</organism>
<dbReference type="RefSeq" id="XP_008304378.1">
    <property type="nucleotide sequence ID" value="XM_008306156.1"/>
</dbReference>
<name>A0A9Y4NVK7_9TELE</name>
<dbReference type="Proteomes" id="UP000694891">
    <property type="component" value="Unplaced"/>
</dbReference>
<sequence>MGTSLFDKFHSHFLDVFLSTLRIMLSTVKKLEVTYNPINDRNTFGCGDSICGQVTLEVAKVCRIESLSVKFKGKAEAEWTERHGQTTVVYHSKDKYFSFKHYFIGRDNHQEDDEQILLPNDNLNTCKYFKVVS</sequence>
<dbReference type="GO" id="GO:0007399">
    <property type="term" value="P:nervous system development"/>
    <property type="evidence" value="ECO:0007669"/>
    <property type="project" value="UniProtKB-ARBA"/>
</dbReference>
<dbReference type="Pfam" id="PF00339">
    <property type="entry name" value="Arrestin_N"/>
    <property type="match status" value="1"/>
</dbReference>
<dbReference type="Gene3D" id="2.60.40.640">
    <property type="match status" value="1"/>
</dbReference>
<dbReference type="InterPro" id="IPR014756">
    <property type="entry name" value="Ig_E-set"/>
</dbReference>
<reference evidence="4" key="1">
    <citation type="submission" date="2025-08" db="UniProtKB">
        <authorList>
            <consortium name="RefSeq"/>
        </authorList>
    </citation>
    <scope>IDENTIFICATION</scope>
</reference>
<accession>A0A9Y4NVK7</accession>
<evidence type="ECO:0000259" key="2">
    <source>
        <dbReference type="Pfam" id="PF00339"/>
    </source>
</evidence>
<dbReference type="InterPro" id="IPR011021">
    <property type="entry name" value="Arrestin-like_N"/>
</dbReference>
<feature type="domain" description="Arrestin-like N-terminal" evidence="2">
    <location>
        <begin position="39"/>
        <end position="107"/>
    </location>
</feature>
<dbReference type="AlphaFoldDB" id="A0A9Y4NVK7"/>
<evidence type="ECO:0000256" key="1">
    <source>
        <dbReference type="ARBA" id="ARBA00005298"/>
    </source>
</evidence>
<protein>
    <submittedName>
        <fullName evidence="4">Arrestin domain-containing protein 3-like</fullName>
    </submittedName>
</protein>
<gene>
    <name evidence="4" type="primary">LOC103375848</name>
</gene>
<proteinExistence type="inferred from homology"/>
<evidence type="ECO:0000313" key="4">
    <source>
        <dbReference type="RefSeq" id="XP_008304378.1"/>
    </source>
</evidence>
<dbReference type="SUPFAM" id="SSF81296">
    <property type="entry name" value="E set domains"/>
    <property type="match status" value="1"/>
</dbReference>
<dbReference type="InterPro" id="IPR014752">
    <property type="entry name" value="Arrestin-like_C"/>
</dbReference>